<dbReference type="InterPro" id="IPR039425">
    <property type="entry name" value="RNA_pol_sigma-70-like"/>
</dbReference>
<dbReference type="InterPro" id="IPR013249">
    <property type="entry name" value="RNA_pol_sigma70_r4_t2"/>
</dbReference>
<evidence type="ECO:0000256" key="1">
    <source>
        <dbReference type="ARBA" id="ARBA00010641"/>
    </source>
</evidence>
<evidence type="ECO:0000256" key="4">
    <source>
        <dbReference type="ARBA" id="ARBA00023163"/>
    </source>
</evidence>
<dbReference type="Proteomes" id="UP000198785">
    <property type="component" value="Unassembled WGS sequence"/>
</dbReference>
<dbReference type="InterPro" id="IPR013325">
    <property type="entry name" value="RNA_pol_sigma_r2"/>
</dbReference>
<dbReference type="InterPro" id="IPR013324">
    <property type="entry name" value="RNA_pol_sigma_r3/r4-like"/>
</dbReference>
<evidence type="ECO:0000256" key="2">
    <source>
        <dbReference type="ARBA" id="ARBA00023015"/>
    </source>
</evidence>
<dbReference type="EMBL" id="FOZZ01000005">
    <property type="protein sequence ID" value="SFS79465.1"/>
    <property type="molecule type" value="Genomic_DNA"/>
</dbReference>
<dbReference type="PANTHER" id="PTHR43133">
    <property type="entry name" value="RNA POLYMERASE ECF-TYPE SIGMA FACTO"/>
    <property type="match status" value="1"/>
</dbReference>
<dbReference type="SUPFAM" id="SSF88946">
    <property type="entry name" value="Sigma2 domain of RNA polymerase sigma factors"/>
    <property type="match status" value="1"/>
</dbReference>
<keyword evidence="8" id="KW-1185">Reference proteome</keyword>
<dbReference type="PANTHER" id="PTHR43133:SF45">
    <property type="entry name" value="RNA POLYMERASE ECF-TYPE SIGMA FACTOR"/>
    <property type="match status" value="1"/>
</dbReference>
<dbReference type="Gene3D" id="1.10.1740.10">
    <property type="match status" value="1"/>
</dbReference>
<name>A0A1I6SR62_9SPHI</name>
<dbReference type="InterPro" id="IPR007627">
    <property type="entry name" value="RNA_pol_sigma70_r2"/>
</dbReference>
<evidence type="ECO:0000259" key="6">
    <source>
        <dbReference type="Pfam" id="PF08281"/>
    </source>
</evidence>
<sequence length="170" mass="20265">MLSKKQLITKTHEWKKTFYILSINIRVSFTKSANYTELIKMNRKIFFQDIVLQLWRAYPKFRGESKVSTWIYRIAINTAITSFRKKNAPIELQEHLPADNWHTENIEPSENEEKMFQAIRMLKKEDRALIALFLEDYSYREIAQIIGISENYVAVKMSRIKDKLKDILKS</sequence>
<dbReference type="AlphaFoldDB" id="A0A1I6SR62"/>
<keyword evidence="2" id="KW-0805">Transcription regulation</keyword>
<dbReference type="Gene3D" id="1.10.10.10">
    <property type="entry name" value="Winged helix-like DNA-binding domain superfamily/Winged helix DNA-binding domain"/>
    <property type="match status" value="1"/>
</dbReference>
<dbReference type="NCBIfam" id="TIGR02937">
    <property type="entry name" value="sigma70-ECF"/>
    <property type="match status" value="1"/>
</dbReference>
<keyword evidence="4" id="KW-0804">Transcription</keyword>
<gene>
    <name evidence="7" type="ORF">SAMN05660206_10543</name>
</gene>
<dbReference type="InterPro" id="IPR014284">
    <property type="entry name" value="RNA_pol_sigma-70_dom"/>
</dbReference>
<dbReference type="GO" id="GO:0006352">
    <property type="term" value="P:DNA-templated transcription initiation"/>
    <property type="evidence" value="ECO:0007669"/>
    <property type="project" value="InterPro"/>
</dbReference>
<comment type="similarity">
    <text evidence="1">Belongs to the sigma-70 factor family. ECF subfamily.</text>
</comment>
<evidence type="ECO:0000313" key="8">
    <source>
        <dbReference type="Proteomes" id="UP000198785"/>
    </source>
</evidence>
<dbReference type="Pfam" id="PF04542">
    <property type="entry name" value="Sigma70_r2"/>
    <property type="match status" value="1"/>
</dbReference>
<evidence type="ECO:0000259" key="5">
    <source>
        <dbReference type="Pfam" id="PF04542"/>
    </source>
</evidence>
<protein>
    <submittedName>
        <fullName evidence="7">RNA polymerase sigma-70 factor, ECF subfamily</fullName>
    </submittedName>
</protein>
<evidence type="ECO:0000313" key="7">
    <source>
        <dbReference type="EMBL" id="SFS79465.1"/>
    </source>
</evidence>
<organism evidence="7 8">
    <name type="scientific">Sphingobacterium wenxiniae</name>
    <dbReference type="NCBI Taxonomy" id="683125"/>
    <lineage>
        <taxon>Bacteria</taxon>
        <taxon>Pseudomonadati</taxon>
        <taxon>Bacteroidota</taxon>
        <taxon>Sphingobacteriia</taxon>
        <taxon>Sphingobacteriales</taxon>
        <taxon>Sphingobacteriaceae</taxon>
        <taxon>Sphingobacterium</taxon>
    </lineage>
</organism>
<reference evidence="7 8" key="1">
    <citation type="submission" date="2016-10" db="EMBL/GenBank/DDBJ databases">
        <authorList>
            <person name="de Groot N.N."/>
        </authorList>
    </citation>
    <scope>NUCLEOTIDE SEQUENCE [LARGE SCALE GENOMIC DNA]</scope>
    <source>
        <strain evidence="7 8">DSM 22789</strain>
    </source>
</reference>
<dbReference type="STRING" id="683125.SAMN05660206_10543"/>
<feature type="domain" description="RNA polymerase sigma factor 70 region 4 type 2" evidence="6">
    <location>
        <begin position="116"/>
        <end position="164"/>
    </location>
</feature>
<accession>A0A1I6SR62</accession>
<dbReference type="Pfam" id="PF08281">
    <property type="entry name" value="Sigma70_r4_2"/>
    <property type="match status" value="1"/>
</dbReference>
<dbReference type="SUPFAM" id="SSF88659">
    <property type="entry name" value="Sigma3 and sigma4 domains of RNA polymerase sigma factors"/>
    <property type="match status" value="1"/>
</dbReference>
<proteinExistence type="inferred from homology"/>
<dbReference type="InterPro" id="IPR036388">
    <property type="entry name" value="WH-like_DNA-bd_sf"/>
</dbReference>
<keyword evidence="3" id="KW-0731">Sigma factor</keyword>
<evidence type="ECO:0000256" key="3">
    <source>
        <dbReference type="ARBA" id="ARBA00023082"/>
    </source>
</evidence>
<feature type="domain" description="RNA polymerase sigma-70 region 2" evidence="5">
    <location>
        <begin position="47"/>
        <end position="87"/>
    </location>
</feature>
<dbReference type="GO" id="GO:0003677">
    <property type="term" value="F:DNA binding"/>
    <property type="evidence" value="ECO:0007669"/>
    <property type="project" value="InterPro"/>
</dbReference>
<dbReference type="GO" id="GO:0016987">
    <property type="term" value="F:sigma factor activity"/>
    <property type="evidence" value="ECO:0007669"/>
    <property type="project" value="UniProtKB-KW"/>
</dbReference>